<evidence type="ECO:0000256" key="1">
    <source>
        <dbReference type="SAM" id="MobiDB-lite"/>
    </source>
</evidence>
<feature type="region of interest" description="Disordered" evidence="1">
    <location>
        <begin position="27"/>
        <end position="49"/>
    </location>
</feature>
<proteinExistence type="predicted"/>
<name>A0A6M3K5H5_9ZZZZ</name>
<accession>A0A6M3K5H5</accession>
<dbReference type="AlphaFoldDB" id="A0A6M3K5H5"/>
<gene>
    <name evidence="2" type="ORF">MM415A01302_0004</name>
</gene>
<organism evidence="2">
    <name type="scientific">viral metagenome</name>
    <dbReference type="NCBI Taxonomy" id="1070528"/>
    <lineage>
        <taxon>unclassified sequences</taxon>
        <taxon>metagenomes</taxon>
        <taxon>organismal metagenomes</taxon>
    </lineage>
</organism>
<reference evidence="2" key="1">
    <citation type="submission" date="2020-03" db="EMBL/GenBank/DDBJ databases">
        <title>The deep terrestrial virosphere.</title>
        <authorList>
            <person name="Holmfeldt K."/>
            <person name="Nilsson E."/>
            <person name="Simone D."/>
            <person name="Lopez-Fernandez M."/>
            <person name="Wu X."/>
            <person name="de Brujin I."/>
            <person name="Lundin D."/>
            <person name="Andersson A."/>
            <person name="Bertilsson S."/>
            <person name="Dopson M."/>
        </authorList>
    </citation>
    <scope>NUCLEOTIDE SEQUENCE</scope>
    <source>
        <strain evidence="2">MM415A01302</strain>
    </source>
</reference>
<protein>
    <submittedName>
        <fullName evidence="2">Uncharacterized protein</fullName>
    </submittedName>
</protein>
<sequence>MQILLDWKDMHNTGTYIIRVLHIPDDEQPRYKKPMHGRNKNRPSSRNGKCRVFYSGMEAKHGVCES</sequence>
<dbReference type="EMBL" id="MT142283">
    <property type="protein sequence ID" value="QJA77429.1"/>
    <property type="molecule type" value="Genomic_DNA"/>
</dbReference>
<feature type="compositionally biased region" description="Basic residues" evidence="1">
    <location>
        <begin position="31"/>
        <end position="43"/>
    </location>
</feature>
<evidence type="ECO:0000313" key="2">
    <source>
        <dbReference type="EMBL" id="QJA77429.1"/>
    </source>
</evidence>